<comment type="cofactor">
    <cofactor evidence="7">
        <name>Zn(2+)</name>
        <dbReference type="ChEBI" id="CHEBI:29105"/>
    </cofactor>
    <text evidence="7">Binds 1 zinc ion.</text>
</comment>
<dbReference type="SUPFAM" id="SSF55486">
    <property type="entry name" value="Metalloproteases ('zincins'), catalytic domain"/>
    <property type="match status" value="1"/>
</dbReference>
<keyword evidence="7" id="KW-0698">rRNA processing</keyword>
<comment type="function">
    <text evidence="7">Single strand-specific metallo-endoribonuclease involved in late-stage 70S ribosome quality control and in maturation of the 3' terminus of the 16S rRNA.</text>
</comment>
<organism evidence="8 9">
    <name type="scientific">Azospira oryzae</name>
    <dbReference type="NCBI Taxonomy" id="146939"/>
    <lineage>
        <taxon>Bacteria</taxon>
        <taxon>Pseudomonadati</taxon>
        <taxon>Pseudomonadota</taxon>
        <taxon>Betaproteobacteria</taxon>
        <taxon>Rhodocyclales</taxon>
        <taxon>Rhodocyclaceae</taxon>
        <taxon>Azospira</taxon>
    </lineage>
</organism>
<name>A0ABY0IR05_9RHOO</name>
<feature type="binding site" evidence="7">
    <location>
        <position position="114"/>
    </location>
    <ligand>
        <name>Zn(2+)</name>
        <dbReference type="ChEBI" id="CHEBI:29105"/>
        <note>catalytic</note>
    </ligand>
</feature>
<keyword evidence="3 7" id="KW-0479">Metal-binding</keyword>
<protein>
    <recommendedName>
        <fullName evidence="7">Endoribonuclease YbeY</fullName>
        <ecNumber evidence="7">3.1.-.-</ecNumber>
    </recommendedName>
</protein>
<dbReference type="PROSITE" id="PS01306">
    <property type="entry name" value="UPF0054"/>
    <property type="match status" value="1"/>
</dbReference>
<feature type="binding site" evidence="7">
    <location>
        <position position="124"/>
    </location>
    <ligand>
        <name>Zn(2+)</name>
        <dbReference type="ChEBI" id="CHEBI:29105"/>
        <note>catalytic</note>
    </ligand>
</feature>
<comment type="subcellular location">
    <subcellularLocation>
        <location evidence="7">Cytoplasm</location>
    </subcellularLocation>
</comment>
<keyword evidence="4 7" id="KW-0255">Endonuclease</keyword>
<dbReference type="RefSeq" id="WP_130459404.1">
    <property type="nucleotide sequence ID" value="NZ_SHKM01000002.1"/>
</dbReference>
<dbReference type="InterPro" id="IPR023091">
    <property type="entry name" value="MetalPrtase_cat_dom_sf_prd"/>
</dbReference>
<dbReference type="InterPro" id="IPR002036">
    <property type="entry name" value="YbeY"/>
</dbReference>
<evidence type="ECO:0000256" key="2">
    <source>
        <dbReference type="ARBA" id="ARBA00022722"/>
    </source>
</evidence>
<comment type="caution">
    <text evidence="8">The sequence shown here is derived from an EMBL/GenBank/DDBJ whole genome shotgun (WGS) entry which is preliminary data.</text>
</comment>
<keyword evidence="6 7" id="KW-0862">Zinc</keyword>
<evidence type="ECO:0000256" key="6">
    <source>
        <dbReference type="ARBA" id="ARBA00022833"/>
    </source>
</evidence>
<keyword evidence="7" id="KW-0690">Ribosome biogenesis</keyword>
<reference evidence="8 9" key="1">
    <citation type="submission" date="2019-02" db="EMBL/GenBank/DDBJ databases">
        <title>Genomic Encyclopedia of Type Strains, Phase IV (KMG-IV): sequencing the most valuable type-strain genomes for metagenomic binning, comparative biology and taxonomic classification.</title>
        <authorList>
            <person name="Goeker M."/>
        </authorList>
    </citation>
    <scope>NUCLEOTIDE SEQUENCE [LARGE SCALE GENOMIC DNA]</scope>
    <source>
        <strain evidence="8 9">DSM 21223</strain>
    </source>
</reference>
<dbReference type="Proteomes" id="UP000292136">
    <property type="component" value="Unassembled WGS sequence"/>
</dbReference>
<feature type="binding site" evidence="7">
    <location>
        <position position="118"/>
    </location>
    <ligand>
        <name>Zn(2+)</name>
        <dbReference type="ChEBI" id="CHEBI:29105"/>
        <note>catalytic</note>
    </ligand>
</feature>
<comment type="similarity">
    <text evidence="1 7">Belongs to the endoribonuclease YbeY family.</text>
</comment>
<sequence>MNQPSRRLNLSVQYACNREGLPCRDDFRAWARAALNVDGMKGGQVTIRLVEADEGQELNRDYRGKDYATNVLSFPYEYEPVVMGDLVICHAVVAREAAEQGKPLAAHYAHLVVHGMLHLQGYDHEEEAAAEHMEARERDILAGLGYPDPYAA</sequence>
<dbReference type="EMBL" id="SHKM01000002">
    <property type="protein sequence ID" value="RZT76104.1"/>
    <property type="molecule type" value="Genomic_DNA"/>
</dbReference>
<dbReference type="NCBIfam" id="TIGR00043">
    <property type="entry name" value="rRNA maturation RNase YbeY"/>
    <property type="match status" value="1"/>
</dbReference>
<evidence type="ECO:0000256" key="5">
    <source>
        <dbReference type="ARBA" id="ARBA00022801"/>
    </source>
</evidence>
<dbReference type="PANTHER" id="PTHR46986:SF1">
    <property type="entry name" value="ENDORIBONUCLEASE YBEY, CHLOROPLASTIC"/>
    <property type="match status" value="1"/>
</dbReference>
<dbReference type="Pfam" id="PF02130">
    <property type="entry name" value="YbeY"/>
    <property type="match status" value="1"/>
</dbReference>
<evidence type="ECO:0000313" key="8">
    <source>
        <dbReference type="EMBL" id="RZT76104.1"/>
    </source>
</evidence>
<evidence type="ECO:0000256" key="3">
    <source>
        <dbReference type="ARBA" id="ARBA00022723"/>
    </source>
</evidence>
<dbReference type="Gene3D" id="3.40.390.30">
    <property type="entry name" value="Metalloproteases ('zincins'), catalytic domain"/>
    <property type="match status" value="1"/>
</dbReference>
<evidence type="ECO:0000256" key="7">
    <source>
        <dbReference type="HAMAP-Rule" id="MF_00009"/>
    </source>
</evidence>
<keyword evidence="7" id="KW-0963">Cytoplasm</keyword>
<gene>
    <name evidence="7" type="primary">ybeY</name>
    <name evidence="8" type="ORF">EV678_1975</name>
</gene>
<keyword evidence="5 7" id="KW-0378">Hydrolase</keyword>
<evidence type="ECO:0000256" key="4">
    <source>
        <dbReference type="ARBA" id="ARBA00022759"/>
    </source>
</evidence>
<dbReference type="EC" id="3.1.-.-" evidence="7"/>
<proteinExistence type="inferred from homology"/>
<accession>A0ABY0IR05</accession>
<dbReference type="PANTHER" id="PTHR46986">
    <property type="entry name" value="ENDORIBONUCLEASE YBEY, CHLOROPLASTIC"/>
    <property type="match status" value="1"/>
</dbReference>
<keyword evidence="2 7" id="KW-0540">Nuclease</keyword>
<keyword evidence="9" id="KW-1185">Reference proteome</keyword>
<dbReference type="HAMAP" id="MF_00009">
    <property type="entry name" value="Endoribonucl_YbeY"/>
    <property type="match status" value="1"/>
</dbReference>
<dbReference type="InterPro" id="IPR020549">
    <property type="entry name" value="YbeY_CS"/>
</dbReference>
<evidence type="ECO:0000256" key="1">
    <source>
        <dbReference type="ARBA" id="ARBA00010875"/>
    </source>
</evidence>
<evidence type="ECO:0000313" key="9">
    <source>
        <dbReference type="Proteomes" id="UP000292136"/>
    </source>
</evidence>